<name>A0A420ZDA9_UNCK3</name>
<evidence type="ECO:0000313" key="2">
    <source>
        <dbReference type="Proteomes" id="UP000281261"/>
    </source>
</evidence>
<evidence type="ECO:0000313" key="1">
    <source>
        <dbReference type="EMBL" id="RLC37557.1"/>
    </source>
</evidence>
<reference evidence="1 2" key="1">
    <citation type="submission" date="2018-06" db="EMBL/GenBank/DDBJ databases">
        <title>Extensive metabolic versatility and redundancy in microbially diverse, dynamic hydrothermal sediments.</title>
        <authorList>
            <person name="Dombrowski N."/>
            <person name="Teske A."/>
            <person name="Baker B.J."/>
        </authorList>
    </citation>
    <scope>NUCLEOTIDE SEQUENCE [LARGE SCALE GENOMIC DNA]</scope>
    <source>
        <strain evidence="1">B79_G16</strain>
    </source>
</reference>
<proteinExistence type="predicted"/>
<sequence length="88" mass="10151">MLDGNTKHEALNTKQYLNNKFPNRFKVFEGLEFVICLEFRISDLEFPAHSAGDAPTIIQAYGFRYYFTPLTGGLFTFPSRYLFTIGLE</sequence>
<dbReference type="EMBL" id="QMNG01000003">
    <property type="protein sequence ID" value="RLC37557.1"/>
    <property type="molecule type" value="Genomic_DNA"/>
</dbReference>
<dbReference type="AlphaFoldDB" id="A0A420ZDA9"/>
<accession>A0A420ZDA9</accession>
<organism evidence="1 2">
    <name type="scientific">candidate division Kazan bacterium</name>
    <dbReference type="NCBI Taxonomy" id="2202143"/>
    <lineage>
        <taxon>Bacteria</taxon>
        <taxon>Bacteria division Kazan-3B-28</taxon>
    </lineage>
</organism>
<comment type="caution">
    <text evidence="1">The sequence shown here is derived from an EMBL/GenBank/DDBJ whole genome shotgun (WGS) entry which is preliminary data.</text>
</comment>
<gene>
    <name evidence="1" type="ORF">DRH29_01675</name>
</gene>
<protein>
    <submittedName>
        <fullName evidence="1">Uncharacterized protein</fullName>
    </submittedName>
</protein>
<dbReference type="Proteomes" id="UP000281261">
    <property type="component" value="Unassembled WGS sequence"/>
</dbReference>